<dbReference type="OrthoDB" id="8117292at2"/>
<dbReference type="KEGG" id="ssyi:EKG83_11970"/>
<protein>
    <submittedName>
        <fullName evidence="3">ATPase</fullName>
    </submittedName>
</protein>
<dbReference type="Gene3D" id="3.30.530.20">
    <property type="match status" value="1"/>
</dbReference>
<evidence type="ECO:0000313" key="4">
    <source>
        <dbReference type="Proteomes" id="UP000325787"/>
    </source>
</evidence>
<dbReference type="AlphaFoldDB" id="A0A5Q0GVZ7"/>
<dbReference type="RefSeq" id="WP_033427182.1">
    <property type="nucleotide sequence ID" value="NZ_CP034550.1"/>
</dbReference>
<dbReference type="SUPFAM" id="SSF55961">
    <property type="entry name" value="Bet v1-like"/>
    <property type="match status" value="1"/>
</dbReference>
<dbReference type="InterPro" id="IPR023393">
    <property type="entry name" value="START-like_dom_sf"/>
</dbReference>
<proteinExistence type="inferred from homology"/>
<dbReference type="Proteomes" id="UP000325787">
    <property type="component" value="Chromosome"/>
</dbReference>
<gene>
    <name evidence="3" type="ORF">EKG83_11970</name>
</gene>
<dbReference type="Pfam" id="PF08327">
    <property type="entry name" value="AHSA1"/>
    <property type="match status" value="1"/>
</dbReference>
<evidence type="ECO:0000313" key="3">
    <source>
        <dbReference type="EMBL" id="QFZ18101.1"/>
    </source>
</evidence>
<dbReference type="EMBL" id="CP034550">
    <property type="protein sequence ID" value="QFZ18101.1"/>
    <property type="molecule type" value="Genomic_DNA"/>
</dbReference>
<keyword evidence="4" id="KW-1185">Reference proteome</keyword>
<feature type="domain" description="Activator of Hsp90 ATPase homologue 1/2-like C-terminal" evidence="2">
    <location>
        <begin position="32"/>
        <end position="116"/>
    </location>
</feature>
<reference evidence="4" key="1">
    <citation type="journal article" date="2021" name="Curr. Microbiol.">
        <title>Complete genome of nocamycin-producing strain Saccharothrix syringae NRRL B-16468 reveals the biosynthetic potential for secondary metabolites.</title>
        <authorList>
            <person name="Mo X."/>
            <person name="Yang S."/>
        </authorList>
    </citation>
    <scope>NUCLEOTIDE SEQUENCE [LARGE SCALE GENOMIC DNA]</scope>
    <source>
        <strain evidence="4">ATCC 51364 / DSM 43886 / JCM 6844 / KCTC 9398 / NBRC 14523 / NRRL B-16468 / INA 2240</strain>
    </source>
</reference>
<accession>A0A5Q0GVZ7</accession>
<evidence type="ECO:0000256" key="1">
    <source>
        <dbReference type="ARBA" id="ARBA00006817"/>
    </source>
</evidence>
<sequence length="205" mass="21641">MIDFADHLKSIGRELSRDNGEVVGVLLRRTYDAAAEDVWDALTDPDRLRRWFLPVSGDLREGGDFQLEGNAGGDILTCAPPKLLRVTFGGEFSVVEVRLLPRGERTTVELEHTVPPEMAAGGVGALYVGPGWDGGLLGLALFLGGDLPADADPVAMANSPEVQRFNLGSIDLWAGVVEEQGGSTAEALAEAVGVSKAQFAPEVSG</sequence>
<comment type="similarity">
    <text evidence="1">Belongs to the AHA1 family.</text>
</comment>
<dbReference type="InterPro" id="IPR013538">
    <property type="entry name" value="ASHA1/2-like_C"/>
</dbReference>
<organism evidence="3 4">
    <name type="scientific">Saccharothrix syringae</name>
    <name type="common">Nocardiopsis syringae</name>
    <dbReference type="NCBI Taxonomy" id="103733"/>
    <lineage>
        <taxon>Bacteria</taxon>
        <taxon>Bacillati</taxon>
        <taxon>Actinomycetota</taxon>
        <taxon>Actinomycetes</taxon>
        <taxon>Pseudonocardiales</taxon>
        <taxon>Pseudonocardiaceae</taxon>
        <taxon>Saccharothrix</taxon>
    </lineage>
</organism>
<evidence type="ECO:0000259" key="2">
    <source>
        <dbReference type="Pfam" id="PF08327"/>
    </source>
</evidence>
<name>A0A5Q0GVZ7_SACSY</name>